<dbReference type="Pfam" id="PF09995">
    <property type="entry name" value="MPAB_Lcp_cat"/>
    <property type="match status" value="1"/>
</dbReference>
<evidence type="ECO:0000313" key="2">
    <source>
        <dbReference type="EMBL" id="MBO1267912.1"/>
    </source>
</evidence>
<sequence>MVRGLADIGAESVLLAGAGRAILLQIADPAVGHGVAEHSNFAERPLDRLRATMTYVYAVVYGSEEQLAAVRRAVNRAHAPVRREADAASAGYNAFDEQSQLWVVATLYDTAVTVYEKIHGTLDDDAADRIYRDYAQIGTALQLPAELWPADRAAFAQYWDARVQRLAPDAAARRVARDLLEPAGGPILWRLSMPLARFLTAGLLPEHLRAGFGLPWGHRHMRRFERTMRVLAAVYPRLPQKIRHWPKNHYLGQLVMADEIAPKATPRRGRP</sequence>
<organism evidence="2 3">
    <name type="scientific">Arthrobacter cavernae</name>
    <dbReference type="NCBI Taxonomy" id="2817681"/>
    <lineage>
        <taxon>Bacteria</taxon>
        <taxon>Bacillati</taxon>
        <taxon>Actinomycetota</taxon>
        <taxon>Actinomycetes</taxon>
        <taxon>Micrococcales</taxon>
        <taxon>Micrococcaceae</taxon>
        <taxon>Arthrobacter</taxon>
    </lineage>
</organism>
<proteinExistence type="predicted"/>
<accession>A0A939KIR6</accession>
<feature type="domain" description="ER-bound oxygenase mpaB/mpaB'/Rubber oxygenase catalytic" evidence="1">
    <location>
        <begin position="9"/>
        <end position="232"/>
    </location>
</feature>
<evidence type="ECO:0000313" key="3">
    <source>
        <dbReference type="Proteomes" id="UP000664164"/>
    </source>
</evidence>
<keyword evidence="3" id="KW-1185">Reference proteome</keyword>
<name>A0A939KIR6_9MICC</name>
<dbReference type="EMBL" id="JAFNLL010000014">
    <property type="protein sequence ID" value="MBO1267912.1"/>
    <property type="molecule type" value="Genomic_DNA"/>
</dbReference>
<protein>
    <submittedName>
        <fullName evidence="2">DUF2236 domain-containing protein</fullName>
    </submittedName>
</protein>
<gene>
    <name evidence="2" type="ORF">J1902_07980</name>
</gene>
<evidence type="ECO:0000259" key="1">
    <source>
        <dbReference type="Pfam" id="PF09995"/>
    </source>
</evidence>
<dbReference type="AlphaFoldDB" id="A0A939KIR6"/>
<reference evidence="2" key="1">
    <citation type="submission" date="2021-03" db="EMBL/GenBank/DDBJ databases">
        <title>A new species, PO-11, isolated from a karst cave deposit.</title>
        <authorList>
            <person name="Zhaoxiaoyong W."/>
        </authorList>
    </citation>
    <scope>NUCLEOTIDE SEQUENCE</scope>
    <source>
        <strain evidence="2">PO-11</strain>
    </source>
</reference>
<dbReference type="InterPro" id="IPR018713">
    <property type="entry name" value="MPAB/Lcp_cat_dom"/>
</dbReference>
<dbReference type="GO" id="GO:0016491">
    <property type="term" value="F:oxidoreductase activity"/>
    <property type="evidence" value="ECO:0007669"/>
    <property type="project" value="InterPro"/>
</dbReference>
<dbReference type="PANTHER" id="PTHR36151">
    <property type="entry name" value="BLR2777 PROTEIN"/>
    <property type="match status" value="1"/>
</dbReference>
<dbReference type="RefSeq" id="WP_207615708.1">
    <property type="nucleotide sequence ID" value="NZ_JAFNLL010000014.1"/>
</dbReference>
<comment type="caution">
    <text evidence="2">The sequence shown here is derived from an EMBL/GenBank/DDBJ whole genome shotgun (WGS) entry which is preliminary data.</text>
</comment>
<dbReference type="PANTHER" id="PTHR36151:SF3">
    <property type="entry name" value="ER-BOUND OXYGENASE MPAB_MPAB'_RUBBER OXYGENASE CATALYTIC DOMAIN-CONTAINING PROTEIN"/>
    <property type="match status" value="1"/>
</dbReference>
<dbReference type="Proteomes" id="UP000664164">
    <property type="component" value="Unassembled WGS sequence"/>
</dbReference>